<evidence type="ECO:0000256" key="1">
    <source>
        <dbReference type="ARBA" id="ARBA00022801"/>
    </source>
</evidence>
<dbReference type="GO" id="GO:0004722">
    <property type="term" value="F:protein serine/threonine phosphatase activity"/>
    <property type="evidence" value="ECO:0007669"/>
    <property type="project" value="UniProtKB-EC"/>
</dbReference>
<proteinExistence type="predicted"/>
<dbReference type="Proteomes" id="UP001597261">
    <property type="component" value="Unassembled WGS sequence"/>
</dbReference>
<dbReference type="PANTHER" id="PTHR43156:SF2">
    <property type="entry name" value="STAGE II SPORULATION PROTEIN E"/>
    <property type="match status" value="1"/>
</dbReference>
<gene>
    <name evidence="4" type="ORF">ACFSL4_13265</name>
</gene>
<comment type="caution">
    <text evidence="4">The sequence shown here is derived from an EMBL/GenBank/DDBJ whole genome shotgun (WGS) entry which is preliminary data.</text>
</comment>
<dbReference type="SMART" id="SM00331">
    <property type="entry name" value="PP2C_SIG"/>
    <property type="match status" value="1"/>
</dbReference>
<dbReference type="InterPro" id="IPR001932">
    <property type="entry name" value="PPM-type_phosphatase-like_dom"/>
</dbReference>
<evidence type="ECO:0000313" key="5">
    <source>
        <dbReference type="Proteomes" id="UP001597261"/>
    </source>
</evidence>
<organism evidence="4 5">
    <name type="scientific">Streptomyces caeni</name>
    <dbReference type="NCBI Taxonomy" id="2307231"/>
    <lineage>
        <taxon>Bacteria</taxon>
        <taxon>Bacillati</taxon>
        <taxon>Actinomycetota</taxon>
        <taxon>Actinomycetes</taxon>
        <taxon>Kitasatosporales</taxon>
        <taxon>Streptomycetaceae</taxon>
        <taxon>Streptomyces</taxon>
    </lineage>
</organism>
<feature type="domain" description="PPM-type phosphatase" evidence="3">
    <location>
        <begin position="316"/>
        <end position="536"/>
    </location>
</feature>
<feature type="region of interest" description="Disordered" evidence="2">
    <location>
        <begin position="1"/>
        <end position="21"/>
    </location>
</feature>
<keyword evidence="5" id="KW-1185">Reference proteome</keyword>
<dbReference type="EMBL" id="JBHUDX010000030">
    <property type="protein sequence ID" value="MFD1659153.1"/>
    <property type="molecule type" value="Genomic_DNA"/>
</dbReference>
<dbReference type="EC" id="3.1.3.16" evidence="4"/>
<name>A0ABW4IRG3_9ACTN</name>
<keyword evidence="1 4" id="KW-0378">Hydrolase</keyword>
<sequence>MTGTRAPSPAAHGGAGETRGRPGQKLLNALLDLVDQAVVVCDATGVVRWCNGLTGVYFPGLRPGMVPDPVSAGPLGQAAVDSAARFEADFRGRRLTGRRSTVEDCAVWLVSDVTAVCQGEADLRAERSRAAFLGEAVRRLGASLHHGRTARGVVELAVPALADAAVLILPPRRGHAEWYRCAAPGAAAESGVLPASLLDRVPQLVRALSGLWLRPAPCRPGELGALGGAAPPVPGTGGETLVMALPGGGAPTGALVLVRSAGTRGLDTADAAVRREYAFRAGMALSAAALYTQQAHTAAVLQSGLDPAPLPEVPGVRLGAAYRPAPEALGFGGDFYQVEPARDGGGVDFALGDVCGKGVEAAVLTGHVRQSLRTLAHVESRPLCVLEVLNQSLLEADSGRFVSVVMGTARPGAGDTLDVVLAGGGHMPPLVLRHGGAVEAVDVGGMLVGALPGPEFAQAEVRLARDELILLYSDGVTEARGGPEGAEEYGEQRLAHDLAGCAGMPAGAVAERIELRTADWLAGHAHDDIAVLALQASPGSPAAAGAPR</sequence>
<reference evidence="5" key="1">
    <citation type="journal article" date="2019" name="Int. J. Syst. Evol. Microbiol.">
        <title>The Global Catalogue of Microorganisms (GCM) 10K type strain sequencing project: providing services to taxonomists for standard genome sequencing and annotation.</title>
        <authorList>
            <consortium name="The Broad Institute Genomics Platform"/>
            <consortium name="The Broad Institute Genome Sequencing Center for Infectious Disease"/>
            <person name="Wu L."/>
            <person name="Ma J."/>
        </authorList>
    </citation>
    <scope>NUCLEOTIDE SEQUENCE [LARGE SCALE GENOMIC DNA]</scope>
    <source>
        <strain evidence="5">CGMCC 1.12470</strain>
    </source>
</reference>
<evidence type="ECO:0000259" key="3">
    <source>
        <dbReference type="SMART" id="SM00331"/>
    </source>
</evidence>
<dbReference type="InterPro" id="IPR052016">
    <property type="entry name" value="Bact_Sigma-Reg"/>
</dbReference>
<accession>A0ABW4IRG3</accession>
<dbReference type="RefSeq" id="WP_381081979.1">
    <property type="nucleotide sequence ID" value="NZ_JBHUDX010000030.1"/>
</dbReference>
<evidence type="ECO:0000256" key="2">
    <source>
        <dbReference type="SAM" id="MobiDB-lite"/>
    </source>
</evidence>
<dbReference type="Pfam" id="PF07228">
    <property type="entry name" value="SpoIIE"/>
    <property type="match status" value="1"/>
</dbReference>
<protein>
    <submittedName>
        <fullName evidence="4">PP2C family protein-serine/threonine phosphatase</fullName>
        <ecNumber evidence="4">3.1.3.16</ecNumber>
    </submittedName>
</protein>
<dbReference type="PANTHER" id="PTHR43156">
    <property type="entry name" value="STAGE II SPORULATION PROTEIN E-RELATED"/>
    <property type="match status" value="1"/>
</dbReference>
<evidence type="ECO:0000313" key="4">
    <source>
        <dbReference type="EMBL" id="MFD1659153.1"/>
    </source>
</evidence>
<dbReference type="Gene3D" id="3.60.40.10">
    <property type="entry name" value="PPM-type phosphatase domain"/>
    <property type="match status" value="1"/>
</dbReference>
<dbReference type="InterPro" id="IPR036457">
    <property type="entry name" value="PPM-type-like_dom_sf"/>
</dbReference>